<dbReference type="EMBL" id="ML991785">
    <property type="protein sequence ID" value="KAF2236463.1"/>
    <property type="molecule type" value="Genomic_DNA"/>
</dbReference>
<feature type="domain" description="CFEM" evidence="10">
    <location>
        <begin position="42"/>
        <end position="113"/>
    </location>
</feature>
<accession>A0A6A6HG06</accession>
<dbReference type="Proteomes" id="UP000800092">
    <property type="component" value="Unassembled WGS sequence"/>
</dbReference>
<evidence type="ECO:0000256" key="1">
    <source>
        <dbReference type="ARBA" id="ARBA00004589"/>
    </source>
</evidence>
<dbReference type="GO" id="GO:0098552">
    <property type="term" value="C:side of membrane"/>
    <property type="evidence" value="ECO:0007669"/>
    <property type="project" value="UniProtKB-KW"/>
</dbReference>
<gene>
    <name evidence="11" type="ORF">EV356DRAFT_72224</name>
</gene>
<reference evidence="11" key="1">
    <citation type="journal article" date="2020" name="Stud. Mycol.">
        <title>101 Dothideomycetes genomes: a test case for predicting lifestyles and emergence of pathogens.</title>
        <authorList>
            <person name="Haridas S."/>
            <person name="Albert R."/>
            <person name="Binder M."/>
            <person name="Bloem J."/>
            <person name="Labutti K."/>
            <person name="Salamov A."/>
            <person name="Andreopoulos B."/>
            <person name="Baker S."/>
            <person name="Barry K."/>
            <person name="Bills G."/>
            <person name="Bluhm B."/>
            <person name="Cannon C."/>
            <person name="Castanera R."/>
            <person name="Culley D."/>
            <person name="Daum C."/>
            <person name="Ezra D."/>
            <person name="Gonzalez J."/>
            <person name="Henrissat B."/>
            <person name="Kuo A."/>
            <person name="Liang C."/>
            <person name="Lipzen A."/>
            <person name="Lutzoni F."/>
            <person name="Magnuson J."/>
            <person name="Mondo S."/>
            <person name="Nolan M."/>
            <person name="Ohm R."/>
            <person name="Pangilinan J."/>
            <person name="Park H.-J."/>
            <person name="Ramirez L."/>
            <person name="Alfaro M."/>
            <person name="Sun H."/>
            <person name="Tritt A."/>
            <person name="Yoshinaga Y."/>
            <person name="Zwiers L.-H."/>
            <person name="Turgeon B."/>
            <person name="Goodwin S."/>
            <person name="Spatafora J."/>
            <person name="Crous P."/>
            <person name="Grigoriev I."/>
        </authorList>
    </citation>
    <scope>NUCLEOTIDE SEQUENCE</scope>
    <source>
        <strain evidence="11">Tuck. ex Michener</strain>
    </source>
</reference>
<comment type="similarity">
    <text evidence="3">Belongs to the RBT5 family.</text>
</comment>
<keyword evidence="6 9" id="KW-0732">Signal</keyword>
<dbReference type="OrthoDB" id="3932980at2759"/>
<dbReference type="Pfam" id="PF05730">
    <property type="entry name" value="CFEM"/>
    <property type="match status" value="1"/>
</dbReference>
<dbReference type="InterPro" id="IPR008427">
    <property type="entry name" value="Extracellular_membr_CFEM_dom"/>
</dbReference>
<evidence type="ECO:0000256" key="9">
    <source>
        <dbReference type="SAM" id="SignalP"/>
    </source>
</evidence>
<keyword evidence="8" id="KW-0449">Lipoprotein</keyword>
<dbReference type="GO" id="GO:0005576">
    <property type="term" value="C:extracellular region"/>
    <property type="evidence" value="ECO:0007669"/>
    <property type="project" value="UniProtKB-SubCell"/>
</dbReference>
<name>A0A6A6HG06_VIRVR</name>
<evidence type="ECO:0000256" key="2">
    <source>
        <dbReference type="ARBA" id="ARBA00004613"/>
    </source>
</evidence>
<evidence type="ECO:0000256" key="7">
    <source>
        <dbReference type="ARBA" id="ARBA00023157"/>
    </source>
</evidence>
<evidence type="ECO:0000313" key="12">
    <source>
        <dbReference type="Proteomes" id="UP000800092"/>
    </source>
</evidence>
<dbReference type="AlphaFoldDB" id="A0A6A6HG06"/>
<keyword evidence="12" id="KW-1185">Reference proteome</keyword>
<keyword evidence="4" id="KW-0964">Secreted</keyword>
<keyword evidence="5" id="KW-0325">Glycoprotein</keyword>
<comment type="subcellular location">
    <subcellularLocation>
        <location evidence="1">Membrane</location>
        <topology evidence="1">Lipid-anchor</topology>
        <topology evidence="1">GPI-anchor</topology>
    </subcellularLocation>
    <subcellularLocation>
        <location evidence="2">Secreted</location>
    </subcellularLocation>
</comment>
<protein>
    <recommendedName>
        <fullName evidence="10">CFEM domain-containing protein</fullName>
    </recommendedName>
</protein>
<keyword evidence="5" id="KW-0472">Membrane</keyword>
<evidence type="ECO:0000256" key="3">
    <source>
        <dbReference type="ARBA" id="ARBA00010031"/>
    </source>
</evidence>
<keyword evidence="7" id="KW-1015">Disulfide bond</keyword>
<evidence type="ECO:0000256" key="5">
    <source>
        <dbReference type="ARBA" id="ARBA00022622"/>
    </source>
</evidence>
<proteinExistence type="inferred from homology"/>
<evidence type="ECO:0000256" key="6">
    <source>
        <dbReference type="ARBA" id="ARBA00022729"/>
    </source>
</evidence>
<evidence type="ECO:0000259" key="10">
    <source>
        <dbReference type="Pfam" id="PF05730"/>
    </source>
</evidence>
<evidence type="ECO:0000313" key="11">
    <source>
        <dbReference type="EMBL" id="KAF2236463.1"/>
    </source>
</evidence>
<evidence type="ECO:0000256" key="8">
    <source>
        <dbReference type="ARBA" id="ARBA00023288"/>
    </source>
</evidence>
<sequence>MQFSITVLLSFIPAFIGASPATTFPLSEWKEYHCLTLDKYLTEVPPCSVNCLRLGLDGYRDGCAPDDFVCHCAHTQAIDDLLVPCITGANSPNATCTDADIGQLQSVVTNLCAFYNATQTTNQIRGTLAFESGKSNDKAGKQIQ</sequence>
<organism evidence="11 12">
    <name type="scientific">Viridothelium virens</name>
    <name type="common">Speckled blister lichen</name>
    <name type="synonym">Trypethelium virens</name>
    <dbReference type="NCBI Taxonomy" id="1048519"/>
    <lineage>
        <taxon>Eukaryota</taxon>
        <taxon>Fungi</taxon>
        <taxon>Dikarya</taxon>
        <taxon>Ascomycota</taxon>
        <taxon>Pezizomycotina</taxon>
        <taxon>Dothideomycetes</taxon>
        <taxon>Dothideomycetes incertae sedis</taxon>
        <taxon>Trypetheliales</taxon>
        <taxon>Trypetheliaceae</taxon>
        <taxon>Viridothelium</taxon>
    </lineage>
</organism>
<feature type="signal peptide" evidence="9">
    <location>
        <begin position="1"/>
        <end position="18"/>
    </location>
</feature>
<keyword evidence="5" id="KW-0336">GPI-anchor</keyword>
<feature type="chain" id="PRO_5025611201" description="CFEM domain-containing protein" evidence="9">
    <location>
        <begin position="19"/>
        <end position="144"/>
    </location>
</feature>
<evidence type="ECO:0000256" key="4">
    <source>
        <dbReference type="ARBA" id="ARBA00022525"/>
    </source>
</evidence>